<protein>
    <submittedName>
        <fullName evidence="1">Transporter</fullName>
    </submittedName>
</protein>
<name>A0A9X1KZE7_9BACT</name>
<dbReference type="InterPro" id="IPR025737">
    <property type="entry name" value="FApF"/>
</dbReference>
<gene>
    <name evidence="1" type="ORF">LDX50_25080</name>
</gene>
<dbReference type="AlphaFoldDB" id="A0A9X1KZE7"/>
<dbReference type="RefSeq" id="WP_225699025.1">
    <property type="nucleotide sequence ID" value="NZ_JAIXNE010000005.1"/>
</dbReference>
<keyword evidence="2" id="KW-1185">Reference proteome</keyword>
<proteinExistence type="predicted"/>
<evidence type="ECO:0000313" key="2">
    <source>
        <dbReference type="Proteomes" id="UP001139409"/>
    </source>
</evidence>
<dbReference type="EMBL" id="JAIXNE010000005">
    <property type="protein sequence ID" value="MCA6078170.1"/>
    <property type="molecule type" value="Genomic_DNA"/>
</dbReference>
<evidence type="ECO:0000313" key="1">
    <source>
        <dbReference type="EMBL" id="MCA6078170.1"/>
    </source>
</evidence>
<reference evidence="1" key="1">
    <citation type="submission" date="2021-09" db="EMBL/GenBank/DDBJ databases">
        <title>Fulvivirga sp. isolated from coastal sediment.</title>
        <authorList>
            <person name="Yu H."/>
        </authorList>
    </citation>
    <scope>NUCLEOTIDE SEQUENCE</scope>
    <source>
        <strain evidence="1">1062</strain>
    </source>
</reference>
<accession>A0A9X1KZE7</accession>
<organism evidence="1 2">
    <name type="scientific">Fulvivirga sedimenti</name>
    <dbReference type="NCBI Taxonomy" id="2879465"/>
    <lineage>
        <taxon>Bacteria</taxon>
        <taxon>Pseudomonadati</taxon>
        <taxon>Bacteroidota</taxon>
        <taxon>Cytophagia</taxon>
        <taxon>Cytophagales</taxon>
        <taxon>Fulvivirgaceae</taxon>
        <taxon>Fulvivirga</taxon>
    </lineage>
</organism>
<sequence>MLKRLLLISILISWFGSLSGQDKPVINTDRPSQAPSTGILHPGRIQLESGILYQSIPVAQSFSFNSLWRLGLNEYFELRAFIDYRTLNLQLDGGDTEESGWAPLQLGTKVKLTNANGWIPETALIAMFVLPSGQGAFETNRVIPDIRVAFSNDLPGNFDLFYSLGIFWTPESFTPIELYTLGTGFTISDRWWSFVEVYGFFRDFAYSPSINAGFTYLAGNQVKIDLTGGVDLRDNGGGFLSTGASFFLGR</sequence>
<comment type="caution">
    <text evidence="1">The sequence shown here is derived from an EMBL/GenBank/DDBJ whole genome shotgun (WGS) entry which is preliminary data.</text>
</comment>
<dbReference type="Pfam" id="PF13557">
    <property type="entry name" value="Phenol_MetA_deg"/>
    <property type="match status" value="1"/>
</dbReference>
<dbReference type="Proteomes" id="UP001139409">
    <property type="component" value="Unassembled WGS sequence"/>
</dbReference>